<dbReference type="AlphaFoldDB" id="A0A165NRW1"/>
<dbReference type="EMBL" id="KV425628">
    <property type="protein sequence ID" value="KZT20015.1"/>
    <property type="molecule type" value="Genomic_DNA"/>
</dbReference>
<accession>A0A165NRW1</accession>
<protein>
    <submittedName>
        <fullName evidence="2">Uncharacterized protein</fullName>
    </submittedName>
</protein>
<dbReference type="Proteomes" id="UP000076761">
    <property type="component" value="Unassembled WGS sequence"/>
</dbReference>
<dbReference type="InParanoid" id="A0A165NRW1"/>
<keyword evidence="3" id="KW-1185">Reference proteome</keyword>
<feature type="transmembrane region" description="Helical" evidence="1">
    <location>
        <begin position="22"/>
        <end position="45"/>
    </location>
</feature>
<keyword evidence="1" id="KW-1133">Transmembrane helix</keyword>
<keyword evidence="1" id="KW-0472">Membrane</keyword>
<evidence type="ECO:0000313" key="3">
    <source>
        <dbReference type="Proteomes" id="UP000076761"/>
    </source>
</evidence>
<proteinExistence type="predicted"/>
<gene>
    <name evidence="2" type="ORF">NEOLEDRAFT_1141342</name>
</gene>
<organism evidence="2 3">
    <name type="scientific">Neolentinus lepideus HHB14362 ss-1</name>
    <dbReference type="NCBI Taxonomy" id="1314782"/>
    <lineage>
        <taxon>Eukaryota</taxon>
        <taxon>Fungi</taxon>
        <taxon>Dikarya</taxon>
        <taxon>Basidiomycota</taxon>
        <taxon>Agaricomycotina</taxon>
        <taxon>Agaricomycetes</taxon>
        <taxon>Gloeophyllales</taxon>
        <taxon>Gloeophyllaceae</taxon>
        <taxon>Neolentinus</taxon>
    </lineage>
</organism>
<name>A0A165NRW1_9AGAM</name>
<keyword evidence="1" id="KW-0812">Transmembrane</keyword>
<sequence length="63" mass="7354">MSKDVRHPAHADRWSLIDETSVYNYGAVFALPVCEEVIILLVVHLSEIAHEERKWSKKVPQRR</sequence>
<evidence type="ECO:0000313" key="2">
    <source>
        <dbReference type="EMBL" id="KZT20015.1"/>
    </source>
</evidence>
<evidence type="ECO:0000256" key="1">
    <source>
        <dbReference type="SAM" id="Phobius"/>
    </source>
</evidence>
<reference evidence="2 3" key="1">
    <citation type="journal article" date="2016" name="Mol. Biol. Evol.">
        <title>Comparative Genomics of Early-Diverging Mushroom-Forming Fungi Provides Insights into the Origins of Lignocellulose Decay Capabilities.</title>
        <authorList>
            <person name="Nagy L.G."/>
            <person name="Riley R."/>
            <person name="Tritt A."/>
            <person name="Adam C."/>
            <person name="Daum C."/>
            <person name="Floudas D."/>
            <person name="Sun H."/>
            <person name="Yadav J.S."/>
            <person name="Pangilinan J."/>
            <person name="Larsson K.H."/>
            <person name="Matsuura K."/>
            <person name="Barry K."/>
            <person name="Labutti K."/>
            <person name="Kuo R."/>
            <person name="Ohm R.A."/>
            <person name="Bhattacharya S.S."/>
            <person name="Shirouzu T."/>
            <person name="Yoshinaga Y."/>
            <person name="Martin F.M."/>
            <person name="Grigoriev I.V."/>
            <person name="Hibbett D.S."/>
        </authorList>
    </citation>
    <scope>NUCLEOTIDE SEQUENCE [LARGE SCALE GENOMIC DNA]</scope>
    <source>
        <strain evidence="2 3">HHB14362 ss-1</strain>
    </source>
</reference>